<evidence type="ECO:0000313" key="1">
    <source>
        <dbReference type="EMBL" id="JAH63887.1"/>
    </source>
</evidence>
<reference evidence="1" key="1">
    <citation type="submission" date="2014-11" db="EMBL/GenBank/DDBJ databases">
        <authorList>
            <person name="Amaro Gonzalez C."/>
        </authorList>
    </citation>
    <scope>NUCLEOTIDE SEQUENCE</scope>
</reference>
<protein>
    <submittedName>
        <fullName evidence="1">Uncharacterized protein</fullName>
    </submittedName>
</protein>
<reference evidence="1" key="2">
    <citation type="journal article" date="2015" name="Fish Shellfish Immunol.">
        <title>Early steps in the European eel (Anguilla anguilla)-Vibrio vulnificus interaction in the gills: Role of the RtxA13 toxin.</title>
        <authorList>
            <person name="Callol A."/>
            <person name="Pajuelo D."/>
            <person name="Ebbesson L."/>
            <person name="Teles M."/>
            <person name="MacKenzie S."/>
            <person name="Amaro C."/>
        </authorList>
    </citation>
    <scope>NUCLEOTIDE SEQUENCE</scope>
</reference>
<accession>A0A0E9UDP3</accession>
<dbReference type="EMBL" id="GBXM01044690">
    <property type="protein sequence ID" value="JAH63887.1"/>
    <property type="molecule type" value="Transcribed_RNA"/>
</dbReference>
<dbReference type="AlphaFoldDB" id="A0A0E9UDP3"/>
<proteinExistence type="predicted"/>
<sequence>MTNITALSSVTVPHRCSQAHKKLVCWLGSTSIPIRKCQLKISAILVEIYILK</sequence>
<name>A0A0E9UDP3_ANGAN</name>
<organism evidence="1">
    <name type="scientific">Anguilla anguilla</name>
    <name type="common">European freshwater eel</name>
    <name type="synonym">Muraena anguilla</name>
    <dbReference type="NCBI Taxonomy" id="7936"/>
    <lineage>
        <taxon>Eukaryota</taxon>
        <taxon>Metazoa</taxon>
        <taxon>Chordata</taxon>
        <taxon>Craniata</taxon>
        <taxon>Vertebrata</taxon>
        <taxon>Euteleostomi</taxon>
        <taxon>Actinopterygii</taxon>
        <taxon>Neopterygii</taxon>
        <taxon>Teleostei</taxon>
        <taxon>Anguilliformes</taxon>
        <taxon>Anguillidae</taxon>
        <taxon>Anguilla</taxon>
    </lineage>
</organism>